<keyword evidence="2" id="KW-1185">Reference proteome</keyword>
<comment type="caution">
    <text evidence="1">The sequence shown here is derived from an EMBL/GenBank/DDBJ whole genome shotgun (WGS) entry which is preliminary data.</text>
</comment>
<dbReference type="RefSeq" id="WP_010571304.1">
    <property type="nucleotide sequence ID" value="NZ_AHMO02000008.1"/>
</dbReference>
<proteinExistence type="predicted"/>
<organism evidence="1 2">
    <name type="scientific">Leptospira broomii serovar Hurstbridge str. 5399</name>
    <dbReference type="NCBI Taxonomy" id="1049789"/>
    <lineage>
        <taxon>Bacteria</taxon>
        <taxon>Pseudomonadati</taxon>
        <taxon>Spirochaetota</taxon>
        <taxon>Spirochaetia</taxon>
        <taxon>Leptospirales</taxon>
        <taxon>Leptospiraceae</taxon>
        <taxon>Leptospira</taxon>
    </lineage>
</organism>
<evidence type="ECO:0008006" key="3">
    <source>
        <dbReference type="Google" id="ProtNLM"/>
    </source>
</evidence>
<sequence length="248" mass="29273">MSYSGFRSAILLSTLLVCSYPILTEPIRIRSEEFTYIYLPDGDSIDTTVARNVLLKFSELFTENLRKEVDRLNIRRSKEASIFIADNPAIFQAYSGQPRYSAGYCSQDRRTLYFQKPDLLDRRGILEKTIKHEICHFLLHGRENTDSNWLEESYCESIYPTNAEQSDSSKIVFPERWIAFRNELNRSLTKGSRKERRVAYQKAHRWGAWLLKKKTEKGFRELLEIEVPDEKWKKLYAIFLMNKKDYSP</sequence>
<dbReference type="OrthoDB" id="325353at2"/>
<protein>
    <recommendedName>
        <fullName evidence="3">Peptidase MA family protein</fullName>
    </recommendedName>
</protein>
<dbReference type="AlphaFoldDB" id="T0GL42"/>
<dbReference type="Proteomes" id="UP000015454">
    <property type="component" value="Unassembled WGS sequence"/>
</dbReference>
<gene>
    <name evidence="1" type="ORF">LEP1GSC050_3147</name>
</gene>
<evidence type="ECO:0000313" key="2">
    <source>
        <dbReference type="Proteomes" id="UP000015454"/>
    </source>
</evidence>
<dbReference type="EMBL" id="AHMO02000008">
    <property type="protein sequence ID" value="EQA46073.1"/>
    <property type="molecule type" value="Genomic_DNA"/>
</dbReference>
<name>T0GL42_9LEPT</name>
<accession>T0GL42</accession>
<evidence type="ECO:0000313" key="1">
    <source>
        <dbReference type="EMBL" id="EQA46073.1"/>
    </source>
</evidence>
<reference evidence="1" key="1">
    <citation type="submission" date="2013-05" db="EMBL/GenBank/DDBJ databases">
        <authorList>
            <person name="Harkins D.M."/>
            <person name="Durkin A.S."/>
            <person name="Brinkac L.M."/>
            <person name="Haft D.H."/>
            <person name="Selengut J.D."/>
            <person name="Sanka R."/>
            <person name="DePew J."/>
            <person name="Purushe J."/>
            <person name="Hartskeerl R.A."/>
            <person name="Ahmed A."/>
            <person name="van der Linden H."/>
            <person name="Goris M.G.A."/>
            <person name="Vinetz J.M."/>
            <person name="Sutton G.G."/>
            <person name="Nierman W.C."/>
            <person name="Fouts D.E."/>
        </authorList>
    </citation>
    <scope>NUCLEOTIDE SEQUENCE [LARGE SCALE GENOMIC DNA]</scope>
    <source>
        <strain evidence="1">5399</strain>
    </source>
</reference>
<dbReference type="STRING" id="1049789.LEP1GSC050_3147"/>